<comment type="caution">
    <text evidence="2">The sequence shown here is derived from an EMBL/GenBank/DDBJ whole genome shotgun (WGS) entry which is preliminary data.</text>
</comment>
<dbReference type="InterPro" id="IPR001753">
    <property type="entry name" value="Enoyl-CoA_hydra/iso"/>
</dbReference>
<proteinExistence type="predicted"/>
<protein>
    <submittedName>
        <fullName evidence="2">Enoyl-CoA hydratase/isomerase family protein</fullName>
    </submittedName>
</protein>
<dbReference type="SUPFAM" id="SSF52096">
    <property type="entry name" value="ClpP/crotonase"/>
    <property type="match status" value="1"/>
</dbReference>
<reference evidence="2" key="2">
    <citation type="journal article" date="2022" name="BMC Genomics">
        <title>Comparative genome analysis of mycobacteria focusing on tRNA and non-coding RNA.</title>
        <authorList>
            <person name="Behra P.R.K."/>
            <person name="Pettersson B.M.F."/>
            <person name="Ramesh M."/>
            <person name="Das S."/>
            <person name="Dasgupta S."/>
            <person name="Kirsebom L.A."/>
        </authorList>
    </citation>
    <scope>NUCLEOTIDE SEQUENCE</scope>
    <source>
        <strain evidence="2">DSM 44242</strain>
    </source>
</reference>
<dbReference type="GO" id="GO:0003824">
    <property type="term" value="F:catalytic activity"/>
    <property type="evidence" value="ECO:0007669"/>
    <property type="project" value="UniProtKB-ARBA"/>
</dbReference>
<dbReference type="GO" id="GO:0006635">
    <property type="term" value="P:fatty acid beta-oxidation"/>
    <property type="evidence" value="ECO:0007669"/>
    <property type="project" value="TreeGrafter"/>
</dbReference>
<dbReference type="Proteomes" id="UP001141659">
    <property type="component" value="Unassembled WGS sequence"/>
</dbReference>
<dbReference type="RefSeq" id="WP_160117215.1">
    <property type="nucleotide sequence ID" value="NZ_JACKVC010000006.1"/>
</dbReference>
<sequence>MTALDVTRDAAVAHVTFSAPPMNIVTTDVFVELRDVWKALDKDPAVRVVVFRSGDPDFFLAHVDINMILEAPDDGRMPMQVNPFQRLCADVHFSSTVSIAEIAGRVGGGGSEFCASCDMRFGALGRTVVNQMEVALGILPGGGGTQWIPRLIGHGRALEMILGAEDIDAETAERWGYLNRALPADRLSAFVSEVAGRIAGFPPEAVALAKRSVGNAFTMPILDGLKQESALFAEAIRSPRARAALQGFLAAGGQTRDAELNIVELLRNL</sequence>
<reference evidence="2" key="1">
    <citation type="submission" date="2020-07" db="EMBL/GenBank/DDBJ databases">
        <authorList>
            <person name="Pettersson B.M.F."/>
            <person name="Behra P.R.K."/>
            <person name="Ramesh M."/>
            <person name="Das S."/>
            <person name="Dasgupta S."/>
            <person name="Kirsebom L.A."/>
        </authorList>
    </citation>
    <scope>NUCLEOTIDE SEQUENCE</scope>
    <source>
        <strain evidence="2">DSM 44242</strain>
    </source>
</reference>
<dbReference type="AlphaFoldDB" id="A0AAW5SVQ5"/>
<accession>A0AAW5SVQ5</accession>
<name>A0AAW5SVQ5_9MYCO</name>
<evidence type="ECO:0000313" key="2">
    <source>
        <dbReference type="EMBL" id="MCV7386468.1"/>
    </source>
</evidence>
<dbReference type="InterPro" id="IPR029045">
    <property type="entry name" value="ClpP/crotonase-like_dom_sf"/>
</dbReference>
<dbReference type="PANTHER" id="PTHR11941:SF54">
    <property type="entry name" value="ENOYL-COA HYDRATASE, MITOCHONDRIAL"/>
    <property type="match status" value="1"/>
</dbReference>
<dbReference type="EMBL" id="JACKVC010000006">
    <property type="protein sequence ID" value="MCV7386468.1"/>
    <property type="molecule type" value="Genomic_DNA"/>
</dbReference>
<evidence type="ECO:0000313" key="3">
    <source>
        <dbReference type="Proteomes" id="UP001141659"/>
    </source>
</evidence>
<dbReference type="Pfam" id="PF00378">
    <property type="entry name" value="ECH_1"/>
    <property type="match status" value="1"/>
</dbReference>
<keyword evidence="1" id="KW-0443">Lipid metabolism</keyword>
<gene>
    <name evidence="2" type="ORF">H5P34_00205</name>
</gene>
<organism evidence="2 3">
    <name type="scientific">Mycolicibacterium porcinum</name>
    <dbReference type="NCBI Taxonomy" id="39693"/>
    <lineage>
        <taxon>Bacteria</taxon>
        <taxon>Bacillati</taxon>
        <taxon>Actinomycetota</taxon>
        <taxon>Actinomycetes</taxon>
        <taxon>Mycobacteriales</taxon>
        <taxon>Mycobacteriaceae</taxon>
        <taxon>Mycolicibacterium</taxon>
    </lineage>
</organism>
<dbReference type="CDD" id="cd06558">
    <property type="entry name" value="crotonase-like"/>
    <property type="match status" value="1"/>
</dbReference>
<dbReference type="PANTHER" id="PTHR11941">
    <property type="entry name" value="ENOYL-COA HYDRATASE-RELATED"/>
    <property type="match status" value="1"/>
</dbReference>
<dbReference type="Gene3D" id="3.90.226.10">
    <property type="entry name" value="2-enoyl-CoA Hydratase, Chain A, domain 1"/>
    <property type="match status" value="1"/>
</dbReference>
<evidence type="ECO:0000256" key="1">
    <source>
        <dbReference type="ARBA" id="ARBA00023098"/>
    </source>
</evidence>